<dbReference type="EMBL" id="ML769400">
    <property type="protein sequence ID" value="KAE9406649.1"/>
    <property type="molecule type" value="Genomic_DNA"/>
</dbReference>
<keyword evidence="2" id="KW-1185">Reference proteome</keyword>
<evidence type="ECO:0000313" key="2">
    <source>
        <dbReference type="Proteomes" id="UP000799118"/>
    </source>
</evidence>
<proteinExistence type="predicted"/>
<organism evidence="1 2">
    <name type="scientific">Gymnopus androsaceus JB14</name>
    <dbReference type="NCBI Taxonomy" id="1447944"/>
    <lineage>
        <taxon>Eukaryota</taxon>
        <taxon>Fungi</taxon>
        <taxon>Dikarya</taxon>
        <taxon>Basidiomycota</taxon>
        <taxon>Agaricomycotina</taxon>
        <taxon>Agaricomycetes</taxon>
        <taxon>Agaricomycetidae</taxon>
        <taxon>Agaricales</taxon>
        <taxon>Marasmiineae</taxon>
        <taxon>Omphalotaceae</taxon>
        <taxon>Gymnopus</taxon>
    </lineage>
</organism>
<gene>
    <name evidence="1" type="ORF">BT96DRAFT_987208</name>
</gene>
<dbReference type="OrthoDB" id="3059868at2759"/>
<dbReference type="AlphaFoldDB" id="A0A6A4I7G3"/>
<evidence type="ECO:0000313" key="1">
    <source>
        <dbReference type="EMBL" id="KAE9406649.1"/>
    </source>
</evidence>
<dbReference type="Proteomes" id="UP000799118">
    <property type="component" value="Unassembled WGS sequence"/>
</dbReference>
<protein>
    <submittedName>
        <fullName evidence="1">Uncharacterized protein</fullName>
    </submittedName>
</protein>
<name>A0A6A4I7G3_9AGAR</name>
<reference evidence="1" key="1">
    <citation type="journal article" date="2019" name="Environ. Microbiol.">
        <title>Fungal ecological strategies reflected in gene transcription - a case study of two litter decomposers.</title>
        <authorList>
            <person name="Barbi F."/>
            <person name="Kohler A."/>
            <person name="Barry K."/>
            <person name="Baskaran P."/>
            <person name="Daum C."/>
            <person name="Fauchery L."/>
            <person name="Ihrmark K."/>
            <person name="Kuo A."/>
            <person name="LaButti K."/>
            <person name="Lipzen A."/>
            <person name="Morin E."/>
            <person name="Grigoriev I.V."/>
            <person name="Henrissat B."/>
            <person name="Lindahl B."/>
            <person name="Martin F."/>
        </authorList>
    </citation>
    <scope>NUCLEOTIDE SEQUENCE</scope>
    <source>
        <strain evidence="1">JB14</strain>
    </source>
</reference>
<accession>A0A6A4I7G3</accession>
<sequence length="238" mass="24826">MRVVGWVFLNGYAQAGYASSASVLGGAAGVSSPGSLGVAPALLDLDHIPYASIEAQLQSFVHSLPIKLLSDSTTWTLCAVPFMCSDICIDSGNQSQSNSTLAPTPMLLSLKRVVEILSTITITTTTPSNSTPTSLLNAKANTNANLDSIPTSEAPLQILSCTNTSAEYTSALGARALGFARKGSSIESESETAARTPATSSGMLQWHAAVIKAGWVQRWVVAVRSGGLPHAYTGQWIL</sequence>